<reference evidence="1" key="2">
    <citation type="journal article" date="2015" name="Fish Shellfish Immunol.">
        <title>Early steps in the European eel (Anguilla anguilla)-Vibrio vulnificus interaction in the gills: Role of the RtxA13 toxin.</title>
        <authorList>
            <person name="Callol A."/>
            <person name="Pajuelo D."/>
            <person name="Ebbesson L."/>
            <person name="Teles M."/>
            <person name="MacKenzie S."/>
            <person name="Amaro C."/>
        </authorList>
    </citation>
    <scope>NUCLEOTIDE SEQUENCE</scope>
</reference>
<sequence>MGGVVMGQYILFSFCRRLQNQTRTTSFSMPSCSDIIVISSELGLGF</sequence>
<proteinExistence type="predicted"/>
<name>A0A0E9T394_ANGAN</name>
<organism evidence="1">
    <name type="scientific">Anguilla anguilla</name>
    <name type="common">European freshwater eel</name>
    <name type="synonym">Muraena anguilla</name>
    <dbReference type="NCBI Taxonomy" id="7936"/>
    <lineage>
        <taxon>Eukaryota</taxon>
        <taxon>Metazoa</taxon>
        <taxon>Chordata</taxon>
        <taxon>Craniata</taxon>
        <taxon>Vertebrata</taxon>
        <taxon>Euteleostomi</taxon>
        <taxon>Actinopterygii</taxon>
        <taxon>Neopterygii</taxon>
        <taxon>Teleostei</taxon>
        <taxon>Anguilliformes</taxon>
        <taxon>Anguillidae</taxon>
        <taxon>Anguilla</taxon>
    </lineage>
</organism>
<dbReference type="AlphaFoldDB" id="A0A0E9T394"/>
<dbReference type="EMBL" id="GBXM01060488">
    <property type="protein sequence ID" value="JAH48089.1"/>
    <property type="molecule type" value="Transcribed_RNA"/>
</dbReference>
<reference evidence="1" key="1">
    <citation type="submission" date="2014-11" db="EMBL/GenBank/DDBJ databases">
        <authorList>
            <person name="Amaro Gonzalez C."/>
        </authorList>
    </citation>
    <scope>NUCLEOTIDE SEQUENCE</scope>
</reference>
<protein>
    <submittedName>
        <fullName evidence="1">Uncharacterized protein</fullName>
    </submittedName>
</protein>
<accession>A0A0E9T394</accession>
<evidence type="ECO:0000313" key="1">
    <source>
        <dbReference type="EMBL" id="JAH48089.1"/>
    </source>
</evidence>